<dbReference type="Pfam" id="PF04453">
    <property type="entry name" value="LptD"/>
    <property type="match status" value="1"/>
</dbReference>
<sequence precursor="true">MTPLMTEHQIPRMKKSFPTLLASLIGSALYSQHALADLASQCMSGVPVYNRPLVTGDTSQLPVHISADQSQANYPDSALFTGNVNVEQGNRVLTADQVQLHQKQQAGQTDPVRTVTAIGNVHYDDNQVILKGPRAWSNLNTKDTDVEDGDYQMVGRQGRGDADKMKQRENNRYTILDHGSFTSCLPGDDSWSVVGSEVIQDRQEEVAEIWNARFRIAGVPVFYSPYMQLPIGNKRRSGFLIPNAKYGRNNGFELVTPYYWNIAPNYDATITPHVQTNRGMQWQNEFRNLSRFGFSVVEFDWLQDDRQYKSDVLSGKSGYAADNDYTRWLFHWQHTGVVEQVWRINVDYTKVSDQNYFTDLDSVYGNTTDGYATQKFSLGYATRNWDATLSTRQYQIFSNLANRDVYRAMPQLDINFVQNDIGPFDLYLYGQAAKFTNVNPMLPDATRFHIEPTLSLPMSNQWASLNTEAKLMATHYQQENLDTYRSNPNNTAAQQLEAQQLKDNVNRVMPQFKTDGKMVFERDMDWAKGYTQTLEPRVQYLYIPYRDQSSIRAYDSTLLQADYAGLFRDRTFSGLDRITSANQVSSGVTTRLYDDTLEERFNASLGQIYYFEHPRTGSNSVIDQNDERGSLNWAGDTYWKFANNWGIRGGAQYDERLKDFTLGDAVLEYRGGGERMFQLNYRFASSKYIQAMLPTVTNPGFQQGISQVGATASWPLSDRWAIIGAYYYDTKANQPADQLLGLQYNTCCWAVNVGYERKITKWDSATNQSVYDNKIGFSFELRGLSSNYSLGTEKMLKNGILPYQRAF</sequence>
<evidence type="ECO:0000256" key="2">
    <source>
        <dbReference type="ARBA" id="ARBA00023136"/>
    </source>
</evidence>
<protein>
    <recommendedName>
        <fullName evidence="4">LPS-assembly protein LptD</fullName>
    </recommendedName>
</protein>
<dbReference type="GO" id="GO:1990351">
    <property type="term" value="C:transporter complex"/>
    <property type="evidence" value="ECO:0007669"/>
    <property type="project" value="TreeGrafter"/>
</dbReference>
<name>A0AB39I932_9GAMM</name>
<dbReference type="InterPro" id="IPR050218">
    <property type="entry name" value="LptD"/>
</dbReference>
<feature type="domain" description="Organic solvent tolerance-like N-terminal" evidence="5">
    <location>
        <begin position="64"/>
        <end position="205"/>
    </location>
</feature>
<evidence type="ECO:0000256" key="3">
    <source>
        <dbReference type="ARBA" id="ARBA00023237"/>
    </source>
</evidence>
<organism evidence="7">
    <name type="scientific">Dickeya oryzae</name>
    <dbReference type="NCBI Taxonomy" id="1240404"/>
    <lineage>
        <taxon>Bacteria</taxon>
        <taxon>Pseudomonadati</taxon>
        <taxon>Pseudomonadota</taxon>
        <taxon>Gammaproteobacteria</taxon>
        <taxon>Enterobacterales</taxon>
        <taxon>Pectobacteriaceae</taxon>
        <taxon>Dickeya</taxon>
    </lineage>
</organism>
<keyword evidence="3 4" id="KW-0998">Cell outer membrane</keyword>
<feature type="domain" description="LptD C-terminal" evidence="6">
    <location>
        <begin position="326"/>
        <end position="720"/>
    </location>
</feature>
<comment type="function">
    <text evidence="4">Together with LptE, is involved in the assembly of lipopolysaccharide (LPS) at the surface of the outer membrane.</text>
</comment>
<dbReference type="PANTHER" id="PTHR30189">
    <property type="entry name" value="LPS-ASSEMBLY PROTEIN"/>
    <property type="match status" value="1"/>
</dbReference>
<dbReference type="AlphaFoldDB" id="A0AB39I932"/>
<dbReference type="GO" id="GO:0009279">
    <property type="term" value="C:cell outer membrane"/>
    <property type="evidence" value="ECO:0007669"/>
    <property type="project" value="UniProtKB-SubCell"/>
</dbReference>
<gene>
    <name evidence="4 7" type="primary">lptD</name>
    <name evidence="7" type="ORF">LF923_0018415</name>
</gene>
<dbReference type="PANTHER" id="PTHR30189:SF1">
    <property type="entry name" value="LPS-ASSEMBLY PROTEIN LPTD"/>
    <property type="match status" value="1"/>
</dbReference>
<dbReference type="GO" id="GO:0043165">
    <property type="term" value="P:Gram-negative-bacterium-type cell outer membrane assembly"/>
    <property type="evidence" value="ECO:0007669"/>
    <property type="project" value="UniProtKB-UniRule"/>
</dbReference>
<evidence type="ECO:0000256" key="4">
    <source>
        <dbReference type="HAMAP-Rule" id="MF_01411"/>
    </source>
</evidence>
<accession>A0AB39I932</accession>
<feature type="chain" id="PRO_5044030014" description="LPS-assembly protein LptD" evidence="4">
    <location>
        <begin position="37"/>
        <end position="807"/>
    </location>
</feature>
<keyword evidence="2 4" id="KW-0472">Membrane</keyword>
<comment type="caution">
    <text evidence="4">Lacks conserved residue(s) required for the propagation of feature annotation.</text>
</comment>
<dbReference type="EMBL" id="CP162411">
    <property type="protein sequence ID" value="XDL14119.1"/>
    <property type="molecule type" value="Genomic_DNA"/>
</dbReference>
<keyword evidence="1 4" id="KW-0732">Signal</keyword>
<evidence type="ECO:0000256" key="1">
    <source>
        <dbReference type="ARBA" id="ARBA00022729"/>
    </source>
</evidence>
<dbReference type="InterPro" id="IPR007543">
    <property type="entry name" value="LptD_C"/>
</dbReference>
<comment type="similarity">
    <text evidence="4">Belongs to the LptD family.</text>
</comment>
<proteinExistence type="inferred from homology"/>
<dbReference type="HAMAP" id="MF_01411">
    <property type="entry name" value="LPS_assembly_LptD"/>
    <property type="match status" value="1"/>
</dbReference>
<feature type="signal peptide" evidence="4">
    <location>
        <begin position="1"/>
        <end position="36"/>
    </location>
</feature>
<evidence type="ECO:0000259" key="5">
    <source>
        <dbReference type="Pfam" id="PF03968"/>
    </source>
</evidence>
<dbReference type="NCBIfam" id="NF002997">
    <property type="entry name" value="PRK03761.1"/>
    <property type="match status" value="1"/>
</dbReference>
<reference evidence="7" key="1">
    <citation type="submission" date="2024-07" db="EMBL/GenBank/DDBJ databases">
        <authorList>
            <person name="Pedron J."/>
        </authorList>
    </citation>
    <scope>NUCLEOTIDE SEQUENCE</scope>
    <source>
        <strain evidence="7">A642-S2-A17</strain>
    </source>
</reference>
<dbReference type="InterPro" id="IPR005653">
    <property type="entry name" value="OstA-like_N"/>
</dbReference>
<dbReference type="Pfam" id="PF03968">
    <property type="entry name" value="LptD_N"/>
    <property type="match status" value="1"/>
</dbReference>
<comment type="subunit">
    <text evidence="4">Component of the lipopolysaccharide transport and assembly complex. Interacts with LptE and LptA.</text>
</comment>
<dbReference type="Gene3D" id="2.60.450.10">
    <property type="entry name" value="Lipopolysaccharide (LPS) transport protein A like domain"/>
    <property type="match status" value="1"/>
</dbReference>
<dbReference type="InterPro" id="IPR020889">
    <property type="entry name" value="LipoPS_assembly_LptD"/>
</dbReference>
<evidence type="ECO:0000259" key="6">
    <source>
        <dbReference type="Pfam" id="PF04453"/>
    </source>
</evidence>
<dbReference type="GO" id="GO:0015920">
    <property type="term" value="P:lipopolysaccharide transport"/>
    <property type="evidence" value="ECO:0007669"/>
    <property type="project" value="InterPro"/>
</dbReference>
<comment type="subcellular location">
    <subcellularLocation>
        <location evidence="4">Cell outer membrane</location>
    </subcellularLocation>
</comment>
<evidence type="ECO:0000313" key="7">
    <source>
        <dbReference type="EMBL" id="XDL14119.1"/>
    </source>
</evidence>
<dbReference type="RefSeq" id="WP_226099263.1">
    <property type="nucleotide sequence ID" value="NZ_CP162411.1"/>
</dbReference>